<dbReference type="OrthoDB" id="3270520at2759"/>
<dbReference type="InterPro" id="IPR008906">
    <property type="entry name" value="HATC_C_dom"/>
</dbReference>
<dbReference type="Proteomes" id="UP001063166">
    <property type="component" value="Unassembled WGS sequence"/>
</dbReference>
<keyword evidence="4" id="KW-0862">Zinc</keyword>
<organism evidence="8 9">
    <name type="scientific">Lyophyllum shimeji</name>
    <name type="common">Hon-shimeji</name>
    <name type="synonym">Tricholoma shimeji</name>
    <dbReference type="NCBI Taxonomy" id="47721"/>
    <lineage>
        <taxon>Eukaryota</taxon>
        <taxon>Fungi</taxon>
        <taxon>Dikarya</taxon>
        <taxon>Basidiomycota</taxon>
        <taxon>Agaricomycotina</taxon>
        <taxon>Agaricomycetes</taxon>
        <taxon>Agaricomycetidae</taxon>
        <taxon>Agaricales</taxon>
        <taxon>Tricholomatineae</taxon>
        <taxon>Lyophyllaceae</taxon>
        <taxon>Lyophyllum</taxon>
    </lineage>
</organism>
<evidence type="ECO:0000313" key="9">
    <source>
        <dbReference type="Proteomes" id="UP001063166"/>
    </source>
</evidence>
<feature type="domain" description="HAT C-terminal dimerisation" evidence="7">
    <location>
        <begin position="342"/>
        <end position="419"/>
    </location>
</feature>
<evidence type="ECO:0000256" key="2">
    <source>
        <dbReference type="ARBA" id="ARBA00022723"/>
    </source>
</evidence>
<keyword evidence="2" id="KW-0479">Metal-binding</keyword>
<evidence type="ECO:0000256" key="6">
    <source>
        <dbReference type="SAM" id="MobiDB-lite"/>
    </source>
</evidence>
<comment type="subcellular location">
    <subcellularLocation>
        <location evidence="1">Nucleus</location>
    </subcellularLocation>
</comment>
<accession>A0A9P3UNR9</accession>
<reference evidence="8" key="1">
    <citation type="submission" date="2022-07" db="EMBL/GenBank/DDBJ databases">
        <title>The genome of Lyophyllum shimeji provides insight into the initial evolution of ectomycorrhizal fungal genome.</title>
        <authorList>
            <person name="Kobayashi Y."/>
            <person name="Shibata T."/>
            <person name="Hirakawa H."/>
            <person name="Shigenobu S."/>
            <person name="Nishiyama T."/>
            <person name="Yamada A."/>
            <person name="Hasebe M."/>
            <person name="Kawaguchi M."/>
        </authorList>
    </citation>
    <scope>NUCLEOTIDE SEQUENCE</scope>
    <source>
        <strain evidence="8">AT787</strain>
    </source>
</reference>
<dbReference type="PANTHER" id="PTHR46481:SF10">
    <property type="entry name" value="ZINC FINGER BED DOMAIN-CONTAINING PROTEIN 39"/>
    <property type="match status" value="1"/>
</dbReference>
<gene>
    <name evidence="8" type="ORF">LshimejAT787_1005190</name>
</gene>
<keyword evidence="5" id="KW-0539">Nucleus</keyword>
<dbReference type="InterPro" id="IPR052035">
    <property type="entry name" value="ZnF_BED_domain_contain"/>
</dbReference>
<dbReference type="GO" id="GO:0005634">
    <property type="term" value="C:nucleus"/>
    <property type="evidence" value="ECO:0007669"/>
    <property type="project" value="UniProtKB-SubCell"/>
</dbReference>
<dbReference type="Pfam" id="PF05699">
    <property type="entry name" value="Dimer_Tnp_hAT"/>
    <property type="match status" value="1"/>
</dbReference>
<evidence type="ECO:0000259" key="7">
    <source>
        <dbReference type="Pfam" id="PF05699"/>
    </source>
</evidence>
<sequence length="582" mass="66446">MMTTSNRTLHTVRVFDTSADRKTAVELIAKMKEVKELVESSEWNVTVIAVTGDAAGESRRARLDLGVLFPELLLPDCYGHQINLIVGDYFGVPYTLLLLDKADDATELITWLRSKTYVLAQVRVIQEVNHFQVLSVIQAVISRWTAHYLAFKRLLELRLPLEMMVRQDRLKDVSQICTGKRKAREKAERMFEVIEDPVFWHSVLRLKRHLEPLALAANITQLTHVRPDQVLVVFGLLYAEYQLVKDQDTDIETKILVDAIQASIEKRWAKTDQEVFIVALILNPLYKTKPFTYLDITTAAGLLELVKKLYRRFFGTLSADESHELFQELGDYLNGMGIYRNLENYAQDLVRQARELGEHLDPVKAWDGVRHLSRPRTPLQKLAHRIHSITTNSASCERLFSAFGTTLTRLRSRLRSKSMVDLAELRVHLRNEHVREGRVKARLKRKMTTHDDTTTDGADPATTNQVEPQLAIANADDDSPDEDIDQERAASASESGSLRSVATRHSHTEADEPSPQETINSRRIADIFDFTTDTWRQLAKEFALRGLNEEQEFYELVDLDAGGEDEETEELLNEVTQSALRV</sequence>
<dbReference type="EMBL" id="BRPK01000010">
    <property type="protein sequence ID" value="GLB41919.1"/>
    <property type="molecule type" value="Genomic_DNA"/>
</dbReference>
<dbReference type="GO" id="GO:0046983">
    <property type="term" value="F:protein dimerization activity"/>
    <property type="evidence" value="ECO:0007669"/>
    <property type="project" value="InterPro"/>
</dbReference>
<protein>
    <recommendedName>
        <fullName evidence="7">HAT C-terminal dimerisation domain-containing protein</fullName>
    </recommendedName>
</protein>
<dbReference type="SUPFAM" id="SSF53098">
    <property type="entry name" value="Ribonuclease H-like"/>
    <property type="match status" value="1"/>
</dbReference>
<comment type="caution">
    <text evidence="8">The sequence shown here is derived from an EMBL/GenBank/DDBJ whole genome shotgun (WGS) entry which is preliminary data.</text>
</comment>
<keyword evidence="9" id="KW-1185">Reference proteome</keyword>
<name>A0A9P3UNR9_LYOSH</name>
<dbReference type="PANTHER" id="PTHR46481">
    <property type="entry name" value="ZINC FINGER BED DOMAIN-CONTAINING PROTEIN 4"/>
    <property type="match status" value="1"/>
</dbReference>
<dbReference type="InterPro" id="IPR012337">
    <property type="entry name" value="RNaseH-like_sf"/>
</dbReference>
<evidence type="ECO:0000256" key="4">
    <source>
        <dbReference type="ARBA" id="ARBA00022833"/>
    </source>
</evidence>
<feature type="compositionally biased region" description="Acidic residues" evidence="6">
    <location>
        <begin position="475"/>
        <end position="485"/>
    </location>
</feature>
<feature type="region of interest" description="Disordered" evidence="6">
    <location>
        <begin position="438"/>
        <end position="519"/>
    </location>
</feature>
<keyword evidence="3" id="KW-0863">Zinc-finger</keyword>
<proteinExistence type="predicted"/>
<evidence type="ECO:0000313" key="8">
    <source>
        <dbReference type="EMBL" id="GLB41919.1"/>
    </source>
</evidence>
<evidence type="ECO:0000256" key="3">
    <source>
        <dbReference type="ARBA" id="ARBA00022771"/>
    </source>
</evidence>
<evidence type="ECO:0000256" key="1">
    <source>
        <dbReference type="ARBA" id="ARBA00004123"/>
    </source>
</evidence>
<dbReference type="GO" id="GO:0008270">
    <property type="term" value="F:zinc ion binding"/>
    <property type="evidence" value="ECO:0007669"/>
    <property type="project" value="UniProtKB-KW"/>
</dbReference>
<evidence type="ECO:0000256" key="5">
    <source>
        <dbReference type="ARBA" id="ARBA00023242"/>
    </source>
</evidence>
<dbReference type="AlphaFoldDB" id="A0A9P3UNR9"/>